<evidence type="ECO:0000259" key="6">
    <source>
        <dbReference type="PROSITE" id="PS50931"/>
    </source>
</evidence>
<evidence type="ECO:0000313" key="8">
    <source>
        <dbReference type="Proteomes" id="UP001336020"/>
    </source>
</evidence>
<evidence type="ECO:0000256" key="3">
    <source>
        <dbReference type="ARBA" id="ARBA00023125"/>
    </source>
</evidence>
<keyword evidence="2" id="KW-0805">Transcription regulation</keyword>
<comment type="similarity">
    <text evidence="1">Belongs to the LysR transcriptional regulatory family.</text>
</comment>
<proteinExistence type="inferred from homology"/>
<dbReference type="InterPro" id="IPR005119">
    <property type="entry name" value="LysR_subst-bd"/>
</dbReference>
<evidence type="ECO:0000256" key="5">
    <source>
        <dbReference type="ARBA" id="ARBA00023163"/>
    </source>
</evidence>
<dbReference type="PANTHER" id="PTHR30346">
    <property type="entry name" value="TRANSCRIPTIONAL DUAL REGULATOR HCAR-RELATED"/>
    <property type="match status" value="1"/>
</dbReference>
<organism evidence="7 8">
    <name type="scientific">Rhodococcus artemisiae</name>
    <dbReference type="NCBI Taxonomy" id="714159"/>
    <lineage>
        <taxon>Bacteria</taxon>
        <taxon>Bacillati</taxon>
        <taxon>Actinomycetota</taxon>
        <taxon>Actinomycetes</taxon>
        <taxon>Mycobacteriales</taxon>
        <taxon>Nocardiaceae</taxon>
        <taxon>Rhodococcus</taxon>
    </lineage>
</organism>
<dbReference type="SUPFAM" id="SSF46785">
    <property type="entry name" value="Winged helix' DNA-binding domain"/>
    <property type="match status" value="1"/>
</dbReference>
<reference evidence="7 8" key="1">
    <citation type="submission" date="2023-07" db="EMBL/GenBank/DDBJ databases">
        <authorList>
            <person name="Girao M."/>
            <person name="Carvalho M.F."/>
        </authorList>
    </citation>
    <scope>NUCLEOTIDE SEQUENCE [LARGE SCALE GENOMIC DNA]</scope>
    <source>
        <strain evidence="7 8">YIM65754</strain>
    </source>
</reference>
<gene>
    <name evidence="7" type="ORF">Q7514_21560</name>
</gene>
<dbReference type="Gene3D" id="1.10.10.10">
    <property type="entry name" value="Winged helix-like DNA-binding domain superfamily/Winged helix DNA-binding domain"/>
    <property type="match status" value="1"/>
</dbReference>
<dbReference type="PANTHER" id="PTHR30346:SF17">
    <property type="entry name" value="LYSR FAMILY TRANSCRIPTIONAL REGULATOR"/>
    <property type="match status" value="1"/>
</dbReference>
<name>A0ABU7LEY3_9NOCA</name>
<dbReference type="Pfam" id="PF00126">
    <property type="entry name" value="HTH_1"/>
    <property type="match status" value="1"/>
</dbReference>
<dbReference type="Gene3D" id="3.40.190.10">
    <property type="entry name" value="Periplasmic binding protein-like II"/>
    <property type="match status" value="2"/>
</dbReference>
<feature type="domain" description="HTH lysR-type" evidence="6">
    <location>
        <begin position="1"/>
        <end position="58"/>
    </location>
</feature>
<dbReference type="SUPFAM" id="SSF53850">
    <property type="entry name" value="Periplasmic binding protein-like II"/>
    <property type="match status" value="1"/>
</dbReference>
<protein>
    <submittedName>
        <fullName evidence="7">LysR family transcriptional regulator</fullName>
    </submittedName>
</protein>
<accession>A0ABU7LEY3</accession>
<keyword evidence="4" id="KW-0010">Activator</keyword>
<dbReference type="InterPro" id="IPR036390">
    <property type="entry name" value="WH_DNA-bd_sf"/>
</dbReference>
<evidence type="ECO:0000256" key="2">
    <source>
        <dbReference type="ARBA" id="ARBA00023015"/>
    </source>
</evidence>
<dbReference type="CDD" id="cd05466">
    <property type="entry name" value="PBP2_LTTR_substrate"/>
    <property type="match status" value="1"/>
</dbReference>
<dbReference type="EMBL" id="JAUTXY010000011">
    <property type="protein sequence ID" value="MEE2060111.1"/>
    <property type="molecule type" value="Genomic_DNA"/>
</dbReference>
<dbReference type="InterPro" id="IPR036388">
    <property type="entry name" value="WH-like_DNA-bd_sf"/>
</dbReference>
<evidence type="ECO:0000256" key="1">
    <source>
        <dbReference type="ARBA" id="ARBA00009437"/>
    </source>
</evidence>
<dbReference type="RefSeq" id="WP_330135307.1">
    <property type="nucleotide sequence ID" value="NZ_JAUTXY010000011.1"/>
</dbReference>
<evidence type="ECO:0000313" key="7">
    <source>
        <dbReference type="EMBL" id="MEE2060111.1"/>
    </source>
</evidence>
<dbReference type="PROSITE" id="PS50931">
    <property type="entry name" value="HTH_LYSR"/>
    <property type="match status" value="1"/>
</dbReference>
<keyword evidence="3" id="KW-0238">DNA-binding</keyword>
<evidence type="ECO:0000256" key="4">
    <source>
        <dbReference type="ARBA" id="ARBA00023159"/>
    </source>
</evidence>
<dbReference type="InterPro" id="IPR000847">
    <property type="entry name" value="LysR_HTH_N"/>
</dbReference>
<sequence>MELHQLRCFMAVAHYGHFTLAAESLHLTASPVSRTVKALESELGVDLFVRRHRSVGLTDAGERLVEKVGSILDQVEELSAIAAEAAPGANEISLGGTHMSPPGVLDEVARQIEAYHSGRSVRITLAEPSELRDLLHDGRIEIAVAHLPIRPGVAFRPLATYDLHLAMRADDPLALRLAIGWDDLQGRTVTIAASTPYPSALNDIRRHLENVGVHRFEEVGSTDVSFLANRIRCRGGVIPTLSPSVGGPWKVFDDPAYSVVPIKDSELRFTLALAWNPARLHTDPSFGALVDSITLPVHSPAQPSLPSSTSGGGRLRK</sequence>
<comment type="caution">
    <text evidence="7">The sequence shown here is derived from an EMBL/GenBank/DDBJ whole genome shotgun (WGS) entry which is preliminary data.</text>
</comment>
<dbReference type="PRINTS" id="PR00039">
    <property type="entry name" value="HTHLYSR"/>
</dbReference>
<keyword evidence="5" id="KW-0804">Transcription</keyword>
<dbReference type="Pfam" id="PF03466">
    <property type="entry name" value="LysR_substrate"/>
    <property type="match status" value="1"/>
</dbReference>
<dbReference type="Proteomes" id="UP001336020">
    <property type="component" value="Unassembled WGS sequence"/>
</dbReference>
<keyword evidence="8" id="KW-1185">Reference proteome</keyword>